<keyword evidence="2" id="KW-0833">Ubl conjugation pathway</keyword>
<keyword evidence="6" id="KW-1185">Reference proteome</keyword>
<feature type="domain" description="U-box" evidence="4">
    <location>
        <begin position="178"/>
        <end position="447"/>
    </location>
</feature>
<evidence type="ECO:0000256" key="1">
    <source>
        <dbReference type="ARBA" id="ARBA00022737"/>
    </source>
</evidence>
<dbReference type="InterPro" id="IPR000225">
    <property type="entry name" value="Armadillo"/>
</dbReference>
<dbReference type="InterPro" id="IPR016024">
    <property type="entry name" value="ARM-type_fold"/>
</dbReference>
<dbReference type="Pfam" id="PF25598">
    <property type="entry name" value="ARM_PUB"/>
    <property type="match status" value="1"/>
</dbReference>
<feature type="repeat" description="ARM" evidence="3">
    <location>
        <begin position="205"/>
        <end position="247"/>
    </location>
</feature>
<dbReference type="EMBL" id="JARYMX010000001">
    <property type="protein sequence ID" value="KAJ9567108.1"/>
    <property type="molecule type" value="Genomic_DNA"/>
</dbReference>
<evidence type="ECO:0000313" key="5">
    <source>
        <dbReference type="EMBL" id="KAJ9567108.1"/>
    </source>
</evidence>
<accession>A0AA38U1P3</accession>
<dbReference type="FunFam" id="1.25.10.10:FF:000418">
    <property type="entry name" value="U-box domain-containing protein 4"/>
    <property type="match status" value="1"/>
</dbReference>
<dbReference type="PANTHER" id="PTHR23315:SF64">
    <property type="entry name" value="ARM REPEAT SUPERFAMILY PROTEIN"/>
    <property type="match status" value="1"/>
</dbReference>
<dbReference type="Gene3D" id="1.25.10.10">
    <property type="entry name" value="Leucine-rich Repeat Variant"/>
    <property type="match status" value="2"/>
</dbReference>
<dbReference type="Proteomes" id="UP001172457">
    <property type="component" value="Chromosome 1"/>
</dbReference>
<evidence type="ECO:0000259" key="4">
    <source>
        <dbReference type="Pfam" id="PF25598"/>
    </source>
</evidence>
<dbReference type="AlphaFoldDB" id="A0AA38U1P3"/>
<dbReference type="SUPFAM" id="SSF48371">
    <property type="entry name" value="ARM repeat"/>
    <property type="match status" value="1"/>
</dbReference>
<proteinExistence type="predicted"/>
<evidence type="ECO:0000313" key="6">
    <source>
        <dbReference type="Proteomes" id="UP001172457"/>
    </source>
</evidence>
<gene>
    <name evidence="5" type="ORF">OSB04_003074</name>
</gene>
<name>A0AA38U1P3_9ASTR</name>
<protein>
    <recommendedName>
        <fullName evidence="4">U-box domain-containing protein</fullName>
    </recommendedName>
</protein>
<dbReference type="SMART" id="SM00185">
    <property type="entry name" value="ARM"/>
    <property type="match status" value="5"/>
</dbReference>
<evidence type="ECO:0000256" key="2">
    <source>
        <dbReference type="ARBA" id="ARBA00022786"/>
    </source>
</evidence>
<dbReference type="PANTHER" id="PTHR23315">
    <property type="entry name" value="U BOX DOMAIN-CONTAINING"/>
    <property type="match status" value="1"/>
</dbReference>
<sequence length="452" mass="49499">MAPTDPPNPPNKAYGINNIRTFVPLTLDFDKLNYDAWSELFTTHCNAFDVIDHIDTTTPKPTDDEWKKVDSVVKLWIYGTISQALLQTVLKKDATALQVWTTLENLFGENKDARCMQLDTELRNIVMGDLSVNAYCTKMNLTHLDDQEPTSTTHKFSPDLDDLVHVLRTFMIGLDSIEDQKQAVMQLRLLTKNTPENRVKIARVGAIRSLISLISSSDPQLQEISVTTILNLSLSDENNELLSSSGAIGPLVTALEVGTPAGKENAAYALLRLCKLEENKTVIGRSGAIPLLVDLLETGRLQGKKDASTALYCLCSVIENKVRAVEAGIMKPLVELMVDFGSNMVDKSAFVACLLASLPEARASLVEEGGIPVLVEMVEVVSQRQKEIAAVILLQLCDDDSVVYCTMVAREGAIPPLVALSQSGTNRAKQTAEALIELLRRTLSDNPSDSSE</sequence>
<organism evidence="5 6">
    <name type="scientific">Centaurea solstitialis</name>
    <name type="common">yellow star-thistle</name>
    <dbReference type="NCBI Taxonomy" id="347529"/>
    <lineage>
        <taxon>Eukaryota</taxon>
        <taxon>Viridiplantae</taxon>
        <taxon>Streptophyta</taxon>
        <taxon>Embryophyta</taxon>
        <taxon>Tracheophyta</taxon>
        <taxon>Spermatophyta</taxon>
        <taxon>Magnoliopsida</taxon>
        <taxon>eudicotyledons</taxon>
        <taxon>Gunneridae</taxon>
        <taxon>Pentapetalae</taxon>
        <taxon>asterids</taxon>
        <taxon>campanulids</taxon>
        <taxon>Asterales</taxon>
        <taxon>Asteraceae</taxon>
        <taxon>Carduoideae</taxon>
        <taxon>Cardueae</taxon>
        <taxon>Centaureinae</taxon>
        <taxon>Centaurea</taxon>
    </lineage>
</organism>
<dbReference type="InterPro" id="IPR058678">
    <property type="entry name" value="ARM_PUB"/>
</dbReference>
<keyword evidence="1" id="KW-0677">Repeat</keyword>
<comment type="caution">
    <text evidence="5">The sequence shown here is derived from an EMBL/GenBank/DDBJ whole genome shotgun (WGS) entry which is preliminary data.</text>
</comment>
<dbReference type="PROSITE" id="PS50176">
    <property type="entry name" value="ARM_REPEAT"/>
    <property type="match status" value="1"/>
</dbReference>
<reference evidence="5" key="1">
    <citation type="submission" date="2023-03" db="EMBL/GenBank/DDBJ databases">
        <title>Chromosome-scale reference genome and RAD-based genetic map of yellow starthistle (Centaurea solstitialis) reveal putative structural variation and QTLs associated with invader traits.</title>
        <authorList>
            <person name="Reatini B."/>
            <person name="Cang F.A."/>
            <person name="Jiang Q."/>
            <person name="Mckibben M.T.W."/>
            <person name="Barker M.S."/>
            <person name="Rieseberg L.H."/>
            <person name="Dlugosch K.M."/>
        </authorList>
    </citation>
    <scope>NUCLEOTIDE SEQUENCE</scope>
    <source>
        <strain evidence="5">CAN-66</strain>
        <tissue evidence="5">Leaf</tissue>
    </source>
</reference>
<dbReference type="InterPro" id="IPR011989">
    <property type="entry name" value="ARM-like"/>
</dbReference>
<evidence type="ECO:0000256" key="3">
    <source>
        <dbReference type="PROSITE-ProRule" id="PRU00259"/>
    </source>
</evidence>